<evidence type="ECO:0000259" key="1">
    <source>
        <dbReference type="PROSITE" id="PS50011"/>
    </source>
</evidence>
<evidence type="ECO:0000313" key="3">
    <source>
        <dbReference type="Proteomes" id="UP000774326"/>
    </source>
</evidence>
<dbReference type="GO" id="GO:0005737">
    <property type="term" value="C:cytoplasm"/>
    <property type="evidence" value="ECO:0007669"/>
    <property type="project" value="TreeGrafter"/>
</dbReference>
<sequence length="340" mass="38866">MHQYSDKTRPTNLQYLAHHGNIITDQHPWCTQNSQQGAKLKQGKVKSLRYLIQKATPSRPIPEQVIKIFLLEMAVALKHMHSNQWIHGKLSPDNVVFTSSDPHYNHENFTAPTGEPVTVVKVKDLGLGKRFNEAIIDLGILWYAAPELLSRLISPLRRTDIIGTALPALDVWSFGCIAFELVSGIKPFEGESFQQQLEMIKEVEEYGIDGLVEEFCKGLRDKNLKSLIIGCLQVDRTKRLTIDQILRSEYLAKEFSKRNPAPLYKDFDQEMSQDEGLVTESLSGTGHHSDDMETKFDEYLDYVNQKSDPEEVPLGWINADYTTFEERREAYYRVHGKILG</sequence>
<protein>
    <recommendedName>
        <fullName evidence="1">Protein kinase domain-containing protein</fullName>
    </recommendedName>
</protein>
<name>A0A9P8PPG3_WICPI</name>
<dbReference type="Proteomes" id="UP000774326">
    <property type="component" value="Unassembled WGS sequence"/>
</dbReference>
<proteinExistence type="predicted"/>
<accession>A0A9P8PPG3</accession>
<dbReference type="InterPro" id="IPR000719">
    <property type="entry name" value="Prot_kinase_dom"/>
</dbReference>
<dbReference type="GO" id="GO:0004674">
    <property type="term" value="F:protein serine/threonine kinase activity"/>
    <property type="evidence" value="ECO:0007669"/>
    <property type="project" value="TreeGrafter"/>
</dbReference>
<dbReference type="PANTHER" id="PTHR44167">
    <property type="entry name" value="OVARIAN-SPECIFIC SERINE/THREONINE-PROTEIN KINASE LOK-RELATED"/>
    <property type="match status" value="1"/>
</dbReference>
<reference evidence="2" key="1">
    <citation type="journal article" date="2021" name="Open Biol.">
        <title>Shared evolutionary footprints suggest mitochondrial oxidative damage underlies multiple complex I losses in fungi.</title>
        <authorList>
            <person name="Schikora-Tamarit M.A."/>
            <person name="Marcet-Houben M."/>
            <person name="Nosek J."/>
            <person name="Gabaldon T."/>
        </authorList>
    </citation>
    <scope>NUCLEOTIDE SEQUENCE</scope>
    <source>
        <strain evidence="2">CBS2887</strain>
    </source>
</reference>
<dbReference type="Pfam" id="PF00069">
    <property type="entry name" value="Pkinase"/>
    <property type="match status" value="1"/>
</dbReference>
<dbReference type="SUPFAM" id="SSF56112">
    <property type="entry name" value="Protein kinase-like (PK-like)"/>
    <property type="match status" value="1"/>
</dbReference>
<keyword evidence="3" id="KW-1185">Reference proteome</keyword>
<dbReference type="InterPro" id="IPR011009">
    <property type="entry name" value="Kinase-like_dom_sf"/>
</dbReference>
<dbReference type="AlphaFoldDB" id="A0A9P8PPG3"/>
<dbReference type="PANTHER" id="PTHR44167:SF24">
    <property type="entry name" value="SERINE_THREONINE-PROTEIN KINASE CHK2"/>
    <property type="match status" value="1"/>
</dbReference>
<dbReference type="OrthoDB" id="10252171at2759"/>
<dbReference type="GO" id="GO:0005634">
    <property type="term" value="C:nucleus"/>
    <property type="evidence" value="ECO:0007669"/>
    <property type="project" value="TreeGrafter"/>
</dbReference>
<dbReference type="PROSITE" id="PS50011">
    <property type="entry name" value="PROTEIN_KINASE_DOM"/>
    <property type="match status" value="1"/>
</dbReference>
<reference evidence="2" key="2">
    <citation type="submission" date="2021-01" db="EMBL/GenBank/DDBJ databases">
        <authorList>
            <person name="Schikora-Tamarit M.A."/>
        </authorList>
    </citation>
    <scope>NUCLEOTIDE SEQUENCE</scope>
    <source>
        <strain evidence="2">CBS2887</strain>
    </source>
</reference>
<dbReference type="Gene3D" id="1.10.510.10">
    <property type="entry name" value="Transferase(Phosphotransferase) domain 1"/>
    <property type="match status" value="1"/>
</dbReference>
<comment type="caution">
    <text evidence="2">The sequence shown here is derived from an EMBL/GenBank/DDBJ whole genome shotgun (WGS) entry which is preliminary data.</text>
</comment>
<dbReference type="GO" id="GO:0005524">
    <property type="term" value="F:ATP binding"/>
    <property type="evidence" value="ECO:0007669"/>
    <property type="project" value="InterPro"/>
</dbReference>
<dbReference type="EMBL" id="JAEUBG010005348">
    <property type="protein sequence ID" value="KAH3675821.1"/>
    <property type="molecule type" value="Genomic_DNA"/>
</dbReference>
<dbReference type="SMART" id="SM00220">
    <property type="entry name" value="S_TKc"/>
    <property type="match status" value="1"/>
</dbReference>
<evidence type="ECO:0000313" key="2">
    <source>
        <dbReference type="EMBL" id="KAH3675821.1"/>
    </source>
</evidence>
<feature type="domain" description="Protein kinase" evidence="1">
    <location>
        <begin position="1"/>
        <end position="251"/>
    </location>
</feature>
<gene>
    <name evidence="2" type="ORF">WICPIJ_009274</name>
</gene>
<organism evidence="2 3">
    <name type="scientific">Wickerhamomyces pijperi</name>
    <name type="common">Yeast</name>
    <name type="synonym">Pichia pijperi</name>
    <dbReference type="NCBI Taxonomy" id="599730"/>
    <lineage>
        <taxon>Eukaryota</taxon>
        <taxon>Fungi</taxon>
        <taxon>Dikarya</taxon>
        <taxon>Ascomycota</taxon>
        <taxon>Saccharomycotina</taxon>
        <taxon>Saccharomycetes</taxon>
        <taxon>Phaffomycetales</taxon>
        <taxon>Wickerhamomycetaceae</taxon>
        <taxon>Wickerhamomyces</taxon>
    </lineage>
</organism>
<dbReference type="GO" id="GO:0044773">
    <property type="term" value="P:mitotic DNA damage checkpoint signaling"/>
    <property type="evidence" value="ECO:0007669"/>
    <property type="project" value="TreeGrafter"/>
</dbReference>